<dbReference type="OrthoDB" id="4704201at2759"/>
<gene>
    <name evidence="2" type="ORF">COCHEDRAFT_1133072</name>
</gene>
<dbReference type="HOGENOM" id="CLU_1235219_0_0_1"/>
<proteinExistence type="predicted"/>
<evidence type="ECO:0000313" key="2">
    <source>
        <dbReference type="EMBL" id="EMD92879.1"/>
    </source>
</evidence>
<keyword evidence="1" id="KW-0732">Signal</keyword>
<dbReference type="EMBL" id="KB445574">
    <property type="protein sequence ID" value="EMD92879.1"/>
    <property type="molecule type" value="Genomic_DNA"/>
</dbReference>
<feature type="chain" id="PRO_5004027247" evidence="1">
    <location>
        <begin position="19"/>
        <end position="224"/>
    </location>
</feature>
<accession>M2U2Z0</accession>
<reference evidence="3" key="2">
    <citation type="journal article" date="2013" name="PLoS Genet.">
        <title>Comparative genome structure, secondary metabolite, and effector coding capacity across Cochliobolus pathogens.</title>
        <authorList>
            <person name="Condon B.J."/>
            <person name="Leng Y."/>
            <person name="Wu D."/>
            <person name="Bushley K.E."/>
            <person name="Ohm R.A."/>
            <person name="Otillar R."/>
            <person name="Martin J."/>
            <person name="Schackwitz W."/>
            <person name="Grimwood J."/>
            <person name="MohdZainudin N."/>
            <person name="Xue C."/>
            <person name="Wang R."/>
            <person name="Manning V.A."/>
            <person name="Dhillon B."/>
            <person name="Tu Z.J."/>
            <person name="Steffenson B.J."/>
            <person name="Salamov A."/>
            <person name="Sun H."/>
            <person name="Lowry S."/>
            <person name="LaButti K."/>
            <person name="Han J."/>
            <person name="Copeland A."/>
            <person name="Lindquist E."/>
            <person name="Barry K."/>
            <person name="Schmutz J."/>
            <person name="Baker S.E."/>
            <person name="Ciuffetti L.M."/>
            <person name="Grigoriev I.V."/>
            <person name="Zhong S."/>
            <person name="Turgeon B.G."/>
        </authorList>
    </citation>
    <scope>NUCLEOTIDE SEQUENCE [LARGE SCALE GENOMIC DNA]</scope>
    <source>
        <strain evidence="3">C5 / ATCC 48332 / race O</strain>
    </source>
</reference>
<evidence type="ECO:0000256" key="1">
    <source>
        <dbReference type="SAM" id="SignalP"/>
    </source>
</evidence>
<dbReference type="OMA" id="TWIRNGL"/>
<evidence type="ECO:0000313" key="3">
    <source>
        <dbReference type="Proteomes" id="UP000016936"/>
    </source>
</evidence>
<dbReference type="Proteomes" id="UP000016936">
    <property type="component" value="Unassembled WGS sequence"/>
</dbReference>
<dbReference type="AlphaFoldDB" id="M2U2Z0"/>
<keyword evidence="3" id="KW-1185">Reference proteome</keyword>
<feature type="signal peptide" evidence="1">
    <location>
        <begin position="1"/>
        <end position="18"/>
    </location>
</feature>
<dbReference type="eggNOG" id="ENOG502SWFF">
    <property type="taxonomic scope" value="Eukaryota"/>
</dbReference>
<sequence length="224" mass="23574">MLSTTLTTITLLAATASAGVVPSIKHDPITKRSEATWDTKGNIKLTFSKETVQVGSLTPDAIMAAIGPICHESGQCETNPIELSGILTSSSRIDPIKVTLGPDGSYPTWIRNGLVDMLALAAKEVAKCEEVTYTDHCFGTTAMAYCPQKKSKGVNCEVPRFWGINYQAPDMANAAPPNVGVDIAMEKVDQSKLCEDVMGALGAVAGAVNGYAGTVFTLLAFACV</sequence>
<name>M2U2Z0_COCH5</name>
<dbReference type="STRING" id="701091.M2U2Z0"/>
<protein>
    <submittedName>
        <fullName evidence="2">Uncharacterized protein</fullName>
    </submittedName>
</protein>
<organism evidence="2 3">
    <name type="scientific">Cochliobolus heterostrophus (strain C5 / ATCC 48332 / race O)</name>
    <name type="common">Southern corn leaf blight fungus</name>
    <name type="synonym">Bipolaris maydis</name>
    <dbReference type="NCBI Taxonomy" id="701091"/>
    <lineage>
        <taxon>Eukaryota</taxon>
        <taxon>Fungi</taxon>
        <taxon>Dikarya</taxon>
        <taxon>Ascomycota</taxon>
        <taxon>Pezizomycotina</taxon>
        <taxon>Dothideomycetes</taxon>
        <taxon>Pleosporomycetidae</taxon>
        <taxon>Pleosporales</taxon>
        <taxon>Pleosporineae</taxon>
        <taxon>Pleosporaceae</taxon>
        <taxon>Bipolaris</taxon>
    </lineage>
</organism>
<reference evidence="2 3" key="1">
    <citation type="journal article" date="2012" name="PLoS Pathog.">
        <title>Diverse lifestyles and strategies of plant pathogenesis encoded in the genomes of eighteen Dothideomycetes fungi.</title>
        <authorList>
            <person name="Ohm R.A."/>
            <person name="Feau N."/>
            <person name="Henrissat B."/>
            <person name="Schoch C.L."/>
            <person name="Horwitz B.A."/>
            <person name="Barry K.W."/>
            <person name="Condon B.J."/>
            <person name="Copeland A.C."/>
            <person name="Dhillon B."/>
            <person name="Glaser F."/>
            <person name="Hesse C.N."/>
            <person name="Kosti I."/>
            <person name="LaButti K."/>
            <person name="Lindquist E.A."/>
            <person name="Lucas S."/>
            <person name="Salamov A.A."/>
            <person name="Bradshaw R.E."/>
            <person name="Ciuffetti L."/>
            <person name="Hamelin R.C."/>
            <person name="Kema G.H.J."/>
            <person name="Lawrence C."/>
            <person name="Scott J.A."/>
            <person name="Spatafora J.W."/>
            <person name="Turgeon B.G."/>
            <person name="de Wit P.J.G.M."/>
            <person name="Zhong S."/>
            <person name="Goodwin S.B."/>
            <person name="Grigoriev I.V."/>
        </authorList>
    </citation>
    <scope>NUCLEOTIDE SEQUENCE [LARGE SCALE GENOMIC DNA]</scope>
    <source>
        <strain evidence="3">C5 / ATCC 48332 / race O</strain>
    </source>
</reference>